<protein>
    <recommendedName>
        <fullName evidence="13">Mitochondrial carrier protein</fullName>
    </recommendedName>
</protein>
<accession>A0A8J2T2A8</accession>
<evidence type="ECO:0000256" key="1">
    <source>
        <dbReference type="ARBA" id="ARBA00004141"/>
    </source>
</evidence>
<comment type="subcellular location">
    <subcellularLocation>
        <location evidence="1">Membrane</location>
        <topology evidence="1">Multi-pass membrane protein</topology>
    </subcellularLocation>
</comment>
<dbReference type="AlphaFoldDB" id="A0A8J2T2A8"/>
<proteinExistence type="inferred from homology"/>
<feature type="repeat" description="Solcar" evidence="8">
    <location>
        <begin position="188"/>
        <end position="285"/>
    </location>
</feature>
<evidence type="ECO:0000256" key="3">
    <source>
        <dbReference type="ARBA" id="ARBA00022448"/>
    </source>
</evidence>
<feature type="repeat" description="Solcar" evidence="8">
    <location>
        <begin position="97"/>
        <end position="181"/>
    </location>
</feature>
<evidence type="ECO:0000256" key="9">
    <source>
        <dbReference type="RuleBase" id="RU000488"/>
    </source>
</evidence>
<reference evidence="11" key="1">
    <citation type="submission" date="2021-11" db="EMBL/GenBank/DDBJ databases">
        <authorList>
            <consortium name="Genoscope - CEA"/>
            <person name="William W."/>
        </authorList>
    </citation>
    <scope>NUCLEOTIDE SEQUENCE</scope>
</reference>
<dbReference type="GO" id="GO:0015215">
    <property type="term" value="F:nucleotide transmembrane transporter activity"/>
    <property type="evidence" value="ECO:0007669"/>
    <property type="project" value="UniProtKB-ARBA"/>
</dbReference>
<gene>
    <name evidence="11" type="ORF">PECAL_6P13730</name>
</gene>
<evidence type="ECO:0000256" key="4">
    <source>
        <dbReference type="ARBA" id="ARBA00022692"/>
    </source>
</evidence>
<organism evidence="11 12">
    <name type="scientific">Pelagomonas calceolata</name>
    <dbReference type="NCBI Taxonomy" id="35677"/>
    <lineage>
        <taxon>Eukaryota</taxon>
        <taxon>Sar</taxon>
        <taxon>Stramenopiles</taxon>
        <taxon>Ochrophyta</taxon>
        <taxon>Pelagophyceae</taxon>
        <taxon>Pelagomonadales</taxon>
        <taxon>Pelagomonadaceae</taxon>
        <taxon>Pelagomonas</taxon>
    </lineage>
</organism>
<dbReference type="EMBL" id="CAKKNE010000006">
    <property type="protein sequence ID" value="CAH0379739.1"/>
    <property type="molecule type" value="Genomic_DNA"/>
</dbReference>
<keyword evidence="7 8" id="KW-0472">Membrane</keyword>
<evidence type="ECO:0000256" key="5">
    <source>
        <dbReference type="ARBA" id="ARBA00022737"/>
    </source>
</evidence>
<evidence type="ECO:0008006" key="13">
    <source>
        <dbReference type="Google" id="ProtNLM"/>
    </source>
</evidence>
<evidence type="ECO:0000256" key="2">
    <source>
        <dbReference type="ARBA" id="ARBA00006375"/>
    </source>
</evidence>
<name>A0A8J2T2A8_9STRA</name>
<dbReference type="PANTHER" id="PTHR45683">
    <property type="entry name" value="MITOCHONDRIAL NICOTINAMIDE ADENINE DINUCLEOTIDE TRANSPORTER 1-RELATED-RELATED"/>
    <property type="match status" value="1"/>
</dbReference>
<keyword evidence="4 8" id="KW-0812">Transmembrane</keyword>
<dbReference type="InterPro" id="IPR018108">
    <property type="entry name" value="MCP_transmembrane"/>
</dbReference>
<comment type="similarity">
    <text evidence="2 9">Belongs to the mitochondrial carrier (TC 2.A.29) family.</text>
</comment>
<keyword evidence="5" id="KW-0677">Repeat</keyword>
<dbReference type="Pfam" id="PF00153">
    <property type="entry name" value="Mito_carr"/>
    <property type="match status" value="3"/>
</dbReference>
<keyword evidence="6 10" id="KW-1133">Transmembrane helix</keyword>
<dbReference type="PRINTS" id="PR00926">
    <property type="entry name" value="MITOCARRIER"/>
</dbReference>
<dbReference type="InterPro" id="IPR023395">
    <property type="entry name" value="MCP_dom_sf"/>
</dbReference>
<dbReference type="Proteomes" id="UP000789595">
    <property type="component" value="Unassembled WGS sequence"/>
</dbReference>
<evidence type="ECO:0000256" key="10">
    <source>
        <dbReference type="SAM" id="Phobius"/>
    </source>
</evidence>
<dbReference type="InterPro" id="IPR044712">
    <property type="entry name" value="SLC25A32-like"/>
</dbReference>
<feature type="transmembrane region" description="Helical" evidence="10">
    <location>
        <begin position="12"/>
        <end position="32"/>
    </location>
</feature>
<dbReference type="Gene3D" id="1.50.40.10">
    <property type="entry name" value="Mitochondrial carrier domain"/>
    <property type="match status" value="2"/>
</dbReference>
<keyword evidence="12" id="KW-1185">Reference proteome</keyword>
<evidence type="ECO:0000256" key="6">
    <source>
        <dbReference type="ARBA" id="ARBA00022989"/>
    </source>
</evidence>
<sequence length="292" mass="31864">MAPPQNKRPPPHIHAVAGIAAGACSTTLLYPLDLVKVRFQADTRVERMPGVVAAASSVIRREGLRSLFNGLSPALLGSALSWGGFFYFYERFKPQNASAMNHAVASIQSGACMVLLTNPVWLVKTRLQLQKDQRYKGILDAFSRIIKEEGWLALYRGILPALFLTSHGAVQFVVYEKLKELRPPSTDAGRSEALVYGGVSKLAAATATYPYQVVKTRVQQRYPNTNSNFKGNLPAGEIARTLKCVGDTFRVEGIRGFFKGCWPNALRVAPSAALTFWTYEVVVAAAASASVK</sequence>
<dbReference type="InterPro" id="IPR002067">
    <property type="entry name" value="MCP"/>
</dbReference>
<dbReference type="PROSITE" id="PS51257">
    <property type="entry name" value="PROKAR_LIPOPROTEIN"/>
    <property type="match status" value="1"/>
</dbReference>
<evidence type="ECO:0000313" key="11">
    <source>
        <dbReference type="EMBL" id="CAH0379739.1"/>
    </source>
</evidence>
<dbReference type="OrthoDB" id="428293at2759"/>
<evidence type="ECO:0000256" key="7">
    <source>
        <dbReference type="ARBA" id="ARBA00023136"/>
    </source>
</evidence>
<evidence type="ECO:0000256" key="8">
    <source>
        <dbReference type="PROSITE-ProRule" id="PRU00282"/>
    </source>
</evidence>
<feature type="transmembrane region" description="Helical" evidence="10">
    <location>
        <begin position="101"/>
        <end position="123"/>
    </location>
</feature>
<dbReference type="PROSITE" id="PS50920">
    <property type="entry name" value="SOLCAR"/>
    <property type="match status" value="3"/>
</dbReference>
<feature type="transmembrane region" description="Helical" evidence="10">
    <location>
        <begin position="67"/>
        <end position="89"/>
    </location>
</feature>
<feature type="repeat" description="Solcar" evidence="8">
    <location>
        <begin position="9"/>
        <end position="95"/>
    </location>
</feature>
<dbReference type="GO" id="GO:0016020">
    <property type="term" value="C:membrane"/>
    <property type="evidence" value="ECO:0007669"/>
    <property type="project" value="UniProtKB-SubCell"/>
</dbReference>
<comment type="caution">
    <text evidence="11">The sequence shown here is derived from an EMBL/GenBank/DDBJ whole genome shotgun (WGS) entry which is preliminary data.</text>
</comment>
<keyword evidence="3 9" id="KW-0813">Transport</keyword>
<evidence type="ECO:0000313" key="12">
    <source>
        <dbReference type="Proteomes" id="UP000789595"/>
    </source>
</evidence>
<dbReference type="SUPFAM" id="SSF103506">
    <property type="entry name" value="Mitochondrial carrier"/>
    <property type="match status" value="1"/>
</dbReference>